<organism evidence="2 3">
    <name type="scientific">Uncinula necator</name>
    <name type="common">Grape powdery mildew</name>
    <dbReference type="NCBI Taxonomy" id="52586"/>
    <lineage>
        <taxon>Eukaryota</taxon>
        <taxon>Fungi</taxon>
        <taxon>Dikarya</taxon>
        <taxon>Ascomycota</taxon>
        <taxon>Pezizomycotina</taxon>
        <taxon>Leotiomycetes</taxon>
        <taxon>Erysiphales</taxon>
        <taxon>Erysiphaceae</taxon>
        <taxon>Erysiphe</taxon>
    </lineage>
</organism>
<dbReference type="EMBL" id="JNVN01002742">
    <property type="protein sequence ID" value="KHJ31604.1"/>
    <property type="molecule type" value="Genomic_DNA"/>
</dbReference>
<proteinExistence type="predicted"/>
<dbReference type="OMA" id="PRYEDDT"/>
<gene>
    <name evidence="2" type="ORF">EV44_g1927</name>
</gene>
<dbReference type="PANTHER" id="PTHR31138">
    <property type="entry name" value="CHROMOSOME 19, WHOLE GENOME SHOTGUN SEQUENCE"/>
    <property type="match status" value="1"/>
</dbReference>
<evidence type="ECO:0000313" key="3">
    <source>
        <dbReference type="Proteomes" id="UP000030854"/>
    </source>
</evidence>
<dbReference type="GO" id="GO:0008289">
    <property type="term" value="F:lipid binding"/>
    <property type="evidence" value="ECO:0007669"/>
    <property type="project" value="InterPro"/>
</dbReference>
<sequence length="743" mass="84799">MSRWGTRNETSTDDQEPLLAQYDDETVLQKEAHRKMHSYQMIRALFKGYLPSNEQIIINLRALLASDFLNPDTIGWGNSSQILIKDFKQWIMRFIQFLKNKNEEDQIQNLIYLLIHARVSVETGDITQKISGVKSKADTLAVFESIRTIGSLLLTNSEMREFLNDLNSIGRQVFIDVSHTVSNTAEAMANKVEKSNDAENYNNKYGDAKEDEAIPHNLDSNIQGIGSIMSHGATETGVEVKAKIKENFSGEQRKVLIHRLKTAVTKLRQRNDYSDSIKIVSLLIRQYSEIYSRAANQAISVVQNDINTNESLELAMKIIWSFSSSFGDKEVWIELQTRFDKIMEHSKNDPDFELFCKELSNIFEQMFTDPCFFDSVIEKFNTIKLDIENIGTNGSLSKDIKSLLDQIRVALISVANDQDVSQLLETTVSIFATIFQHDNIINSGLITDMYSIFMPNFIQAIQYIPIPRLEISGPRADLLVENLIIEPGHTINHSSFLPFHLKIQLFNELNLHKARFQTVSALESVVKIRLQGISLRAEEVGYWLRTQIGPFSFTDEGIASIEMDKRGMDIELEVEIGKESLEKILTLKDVHIKIHNFTYNLRKSKFSCLAWLLKPLIRTTLRGNLERQLTKSMSDFFHAANRELLFARERLRAARISNPQSLHTFLEAVLTRLKPKDDSDIQAHIGIRGAAHDRGNVFAGRYAPGSVVKLWDREVTRVGDLVNENSGAQIWRNNIFDVQVHRA</sequence>
<reference evidence="2 3" key="1">
    <citation type="journal article" date="2014" name="BMC Genomics">
        <title>Adaptive genomic structural variation in the grape powdery mildew pathogen, Erysiphe necator.</title>
        <authorList>
            <person name="Jones L."/>
            <person name="Riaz S."/>
            <person name="Morales-Cruz A."/>
            <person name="Amrine K.C."/>
            <person name="McGuire B."/>
            <person name="Gubler W.D."/>
            <person name="Walker M.A."/>
            <person name="Cantu D."/>
        </authorList>
    </citation>
    <scope>NUCLEOTIDE SEQUENCE [LARGE SCALE GENOMIC DNA]</scope>
    <source>
        <strain evidence="3">c</strain>
    </source>
</reference>
<feature type="domain" description="HAM1-like N-terminal" evidence="1">
    <location>
        <begin position="238"/>
        <end position="576"/>
    </location>
</feature>
<dbReference type="AlphaFoldDB" id="A0A0B1P4J7"/>
<dbReference type="Proteomes" id="UP000030854">
    <property type="component" value="Unassembled WGS sequence"/>
</dbReference>
<dbReference type="InterPro" id="IPR045967">
    <property type="entry name" value="HAM1-like_N"/>
</dbReference>
<evidence type="ECO:0000313" key="2">
    <source>
        <dbReference type="EMBL" id="KHJ31604.1"/>
    </source>
</evidence>
<dbReference type="InterPro" id="IPR017943">
    <property type="entry name" value="Bactericidal_perm-incr_a/b_dom"/>
</dbReference>
<protein>
    <submittedName>
        <fullName evidence="2">Putative bactericidal permeability-increasing protein</fullName>
    </submittedName>
</protein>
<dbReference type="Gene3D" id="3.15.10.10">
    <property type="entry name" value="Bactericidal permeability-increasing protein, domain 1"/>
    <property type="match status" value="1"/>
</dbReference>
<dbReference type="PANTHER" id="PTHR31138:SF4">
    <property type="entry name" value="DUF5923 DOMAIN-CONTAINING PROTEIN"/>
    <property type="match status" value="1"/>
</dbReference>
<comment type="caution">
    <text evidence="2">The sequence shown here is derived from an EMBL/GenBank/DDBJ whole genome shotgun (WGS) entry which is preliminary data.</text>
</comment>
<feature type="domain" description="HAM1-like N-terminal" evidence="1">
    <location>
        <begin position="25"/>
        <end position="222"/>
    </location>
</feature>
<evidence type="ECO:0000259" key="1">
    <source>
        <dbReference type="Pfam" id="PF19343"/>
    </source>
</evidence>
<dbReference type="SUPFAM" id="SSF55394">
    <property type="entry name" value="Bactericidal permeability-increasing protein, BPI"/>
    <property type="match status" value="1"/>
</dbReference>
<dbReference type="Pfam" id="PF19343">
    <property type="entry name" value="HAM1_N"/>
    <property type="match status" value="2"/>
</dbReference>
<dbReference type="STRING" id="52586.A0A0B1P4J7"/>
<accession>A0A0B1P4J7</accession>
<dbReference type="HOGENOM" id="CLU_013290_0_0_1"/>
<name>A0A0B1P4J7_UNCNE</name>
<keyword evidence="3" id="KW-1185">Reference proteome</keyword>